<evidence type="ECO:0000256" key="1">
    <source>
        <dbReference type="ARBA" id="ARBA00004239"/>
    </source>
</evidence>
<evidence type="ECO:0000313" key="9">
    <source>
        <dbReference type="RefSeq" id="XP_006819111.1"/>
    </source>
</evidence>
<evidence type="ECO:0000313" key="8">
    <source>
        <dbReference type="Proteomes" id="UP000694865"/>
    </source>
</evidence>
<evidence type="ECO:0000256" key="7">
    <source>
        <dbReference type="PROSITE-ProRule" id="PRU00607"/>
    </source>
</evidence>
<keyword evidence="8" id="KW-1185">Reference proteome</keyword>
<protein>
    <recommendedName>
        <fullName evidence="3">folate gamma-glutamyl hydrolase</fullName>
        <ecNumber evidence="3">3.4.19.9</ecNumber>
    </recommendedName>
</protein>
<gene>
    <name evidence="9" type="primary">LOC100378724</name>
</gene>
<comment type="caution">
    <text evidence="7">Lacks conserved residue(s) required for the propagation of feature annotation.</text>
</comment>
<comment type="similarity">
    <text evidence="2">Belongs to the peptidase C26 family.</text>
</comment>
<dbReference type="Pfam" id="PF07722">
    <property type="entry name" value="Peptidase_C26"/>
    <property type="match status" value="1"/>
</dbReference>
<sequence length="272" mass="30368">MSDCVTTNDEPIIGILTMKTDGKKAEHGDTFIPACFVKYLESAGARVVPIFLNQSPSYYKHIFDSINGILFPGGDVDLITSDAAEAGKILYEHAIQANDKGDIFPIWGTCWGFQFLFALACGEDLLTSTPALRVSFPLIFQKGYETSKLFKNAPDDIIDILANQNVTFNAHNDGITPTTFERNEKVKNFYKMLAINMDKINKEFISMIEECRLRLSDRGIMGCCIFQSSEQYPILTIFVCFERFPIYKIVGGVGYTPGSGYILLLCLLQALK</sequence>
<dbReference type="PANTHER" id="PTHR11315:SF0">
    <property type="entry name" value="FOLATE GAMMA-GLUTAMYL HYDROLASE"/>
    <property type="match status" value="1"/>
</dbReference>
<evidence type="ECO:0000256" key="4">
    <source>
        <dbReference type="ARBA" id="ARBA00022525"/>
    </source>
</evidence>
<keyword evidence="4" id="KW-0964">Secreted</keyword>
<dbReference type="InterPro" id="IPR029062">
    <property type="entry name" value="Class_I_gatase-like"/>
</dbReference>
<comment type="subcellular location">
    <subcellularLocation>
        <location evidence="1">Secreted</location>
        <location evidence="1">Extracellular space</location>
    </subcellularLocation>
</comment>
<name>A0ABM0MGH0_SACKO</name>
<keyword evidence="6" id="KW-0378">Hydrolase</keyword>
<organism evidence="8 9">
    <name type="scientific">Saccoglossus kowalevskii</name>
    <name type="common">Acorn worm</name>
    <dbReference type="NCBI Taxonomy" id="10224"/>
    <lineage>
        <taxon>Eukaryota</taxon>
        <taxon>Metazoa</taxon>
        <taxon>Hemichordata</taxon>
        <taxon>Enteropneusta</taxon>
        <taxon>Harrimaniidae</taxon>
        <taxon>Saccoglossus</taxon>
    </lineage>
</organism>
<dbReference type="RefSeq" id="XP_006819111.1">
    <property type="nucleotide sequence ID" value="XM_006819048.1"/>
</dbReference>
<dbReference type="PANTHER" id="PTHR11315">
    <property type="entry name" value="PROTEASE FAMILY C26 GAMMA-GLUTAMYL HYDROLASE"/>
    <property type="match status" value="1"/>
</dbReference>
<keyword evidence="5" id="KW-0732">Signal</keyword>
<dbReference type="Proteomes" id="UP000694865">
    <property type="component" value="Unplaced"/>
</dbReference>
<dbReference type="InterPro" id="IPR011697">
    <property type="entry name" value="Peptidase_C26"/>
</dbReference>
<reference evidence="9" key="1">
    <citation type="submission" date="2025-08" db="UniProtKB">
        <authorList>
            <consortium name="RefSeq"/>
        </authorList>
    </citation>
    <scope>IDENTIFICATION</scope>
    <source>
        <tissue evidence="9">Testes</tissue>
    </source>
</reference>
<evidence type="ECO:0000256" key="5">
    <source>
        <dbReference type="ARBA" id="ARBA00022729"/>
    </source>
</evidence>
<dbReference type="EC" id="3.4.19.9" evidence="3"/>
<dbReference type="PROSITE" id="PS51275">
    <property type="entry name" value="PEPTIDASE_C26_GGH"/>
    <property type="match status" value="1"/>
</dbReference>
<proteinExistence type="inferred from homology"/>
<dbReference type="SUPFAM" id="SSF52317">
    <property type="entry name" value="Class I glutamine amidotransferase-like"/>
    <property type="match status" value="1"/>
</dbReference>
<dbReference type="Gene3D" id="3.40.50.880">
    <property type="match status" value="1"/>
</dbReference>
<evidence type="ECO:0000256" key="2">
    <source>
        <dbReference type="ARBA" id="ARBA00011083"/>
    </source>
</evidence>
<evidence type="ECO:0000256" key="6">
    <source>
        <dbReference type="ARBA" id="ARBA00022801"/>
    </source>
</evidence>
<accession>A0ABM0MGH0</accession>
<dbReference type="InterPro" id="IPR015527">
    <property type="entry name" value="Pept_C26_g-glut_hydrolase"/>
</dbReference>
<dbReference type="GeneID" id="100378724"/>
<evidence type="ECO:0000256" key="3">
    <source>
        <dbReference type="ARBA" id="ARBA00012886"/>
    </source>
</evidence>